<evidence type="ECO:0000313" key="1">
    <source>
        <dbReference type="EMBL" id="MBA8916007.1"/>
    </source>
</evidence>
<keyword evidence="2" id="KW-1185">Reference proteome</keyword>
<dbReference type="RefSeq" id="WP_182556749.1">
    <property type="nucleotide sequence ID" value="NZ_BPRF01000011.1"/>
</dbReference>
<gene>
    <name evidence="1" type="ORF">HNR51_005124</name>
</gene>
<comment type="caution">
    <text evidence="1">The sequence shown here is derived from an EMBL/GenBank/DDBJ whole genome shotgun (WGS) entry which is preliminary data.</text>
</comment>
<name>A0AA40VF27_9HYPH</name>
<accession>A0AA40VF27</accession>
<evidence type="ECO:0000313" key="2">
    <source>
        <dbReference type="Proteomes" id="UP000543554"/>
    </source>
</evidence>
<proteinExistence type="predicted"/>
<reference evidence="1 2" key="1">
    <citation type="submission" date="2020-08" db="EMBL/GenBank/DDBJ databases">
        <title>Genomic Encyclopedia of Type Strains, Phase IV (KMG-IV): sequencing the most valuable type-strain genomes for metagenomic binning, comparative biology and taxonomic classification.</title>
        <authorList>
            <person name="Goeker M."/>
        </authorList>
    </citation>
    <scope>NUCLEOTIDE SEQUENCE [LARGE SCALE GENOMIC DNA]</scope>
    <source>
        <strain evidence="1 2">DSM 11490</strain>
    </source>
</reference>
<dbReference type="SUPFAM" id="SSF69279">
    <property type="entry name" value="Phage tail proteins"/>
    <property type="match status" value="1"/>
</dbReference>
<dbReference type="Proteomes" id="UP000543554">
    <property type="component" value="Unassembled WGS sequence"/>
</dbReference>
<protein>
    <submittedName>
        <fullName evidence="1">Phage protein D</fullName>
    </submittedName>
</protein>
<dbReference type="EMBL" id="JACJIB010000012">
    <property type="protein sequence ID" value="MBA8916007.1"/>
    <property type="molecule type" value="Genomic_DNA"/>
</dbReference>
<organism evidence="1 2">
    <name type="scientific">Methylorubrum thiocyanatum</name>
    <dbReference type="NCBI Taxonomy" id="47958"/>
    <lineage>
        <taxon>Bacteria</taxon>
        <taxon>Pseudomonadati</taxon>
        <taxon>Pseudomonadota</taxon>
        <taxon>Alphaproteobacteria</taxon>
        <taxon>Hyphomicrobiales</taxon>
        <taxon>Methylobacteriaceae</taxon>
        <taxon>Methylorubrum</taxon>
    </lineage>
</organism>
<sequence>MPSGYKPTFAIYKGGEDLTARFRDRTTSIVVELTAGGGAQDSVTITLDDRDFKIASPQVKDRLEVHLGYEGVGLAFMGSFEINKVTYSLPPRSITVCGTTASSLNDLKTQRINNFSDKTVEQILAEVGNPLGFKIDIHPSIADEKIPSLSNITSFGGLINRLERQYDAVAKITDGRVSLVPRAGGSSVSDFAQPTYVLRDYSFADLEVTKESRGDFAKAVADYRDENGNRTPAEAAMSAVTGLDSEAIFKLPHVFASKDEATAAAKSTMAQLDRSGDRIGATLAEGDPWVRDLQRIVVAGIRPGIDGSYTLDAVRHSYEKGSGLRTTFSGQGGVNGLAAEFASSTTGQIAGNTPSTTFLTVGPGEVFGMVLPPAANVLPGVNTSMPRLVGSPIPTQG</sequence>
<dbReference type="AlphaFoldDB" id="A0AA40VF27"/>